<dbReference type="EMBL" id="CAXAMN010016669">
    <property type="protein sequence ID" value="CAK9048830.1"/>
    <property type="molecule type" value="Genomic_DNA"/>
</dbReference>
<evidence type="ECO:0000313" key="2">
    <source>
        <dbReference type="EMBL" id="CAK9048830.1"/>
    </source>
</evidence>
<proteinExistence type="predicted"/>
<dbReference type="Proteomes" id="UP001642484">
    <property type="component" value="Unassembled WGS sequence"/>
</dbReference>
<dbReference type="PANTHER" id="PTHR13371">
    <property type="entry name" value="GLYCINE-, GLUTAMATE-, THIENYLCYCLOHEXYLPIPERIDINE-BINDING PROTEIN"/>
    <property type="match status" value="1"/>
</dbReference>
<feature type="region of interest" description="Disordered" evidence="1">
    <location>
        <begin position="148"/>
        <end position="172"/>
    </location>
</feature>
<evidence type="ECO:0000313" key="3">
    <source>
        <dbReference type="Proteomes" id="UP001642484"/>
    </source>
</evidence>
<dbReference type="InterPro" id="IPR052607">
    <property type="entry name" value="CEP104-like"/>
</dbReference>
<organism evidence="2 3">
    <name type="scientific">Durusdinium trenchii</name>
    <dbReference type="NCBI Taxonomy" id="1381693"/>
    <lineage>
        <taxon>Eukaryota</taxon>
        <taxon>Sar</taxon>
        <taxon>Alveolata</taxon>
        <taxon>Dinophyceae</taxon>
        <taxon>Suessiales</taxon>
        <taxon>Symbiodiniaceae</taxon>
        <taxon>Durusdinium</taxon>
    </lineage>
</organism>
<comment type="caution">
    <text evidence="2">The sequence shown here is derived from an EMBL/GenBank/DDBJ whole genome shotgun (WGS) entry which is preliminary data.</text>
</comment>
<dbReference type="Gene3D" id="1.25.10.10">
    <property type="entry name" value="Leucine-rich Repeat Variant"/>
    <property type="match status" value="1"/>
</dbReference>
<accession>A0ABP0MFA6</accession>
<keyword evidence="3" id="KW-1185">Reference proteome</keyword>
<feature type="compositionally biased region" description="Polar residues" evidence="1">
    <location>
        <begin position="149"/>
        <end position="172"/>
    </location>
</feature>
<protein>
    <submittedName>
        <fullName evidence="2">Uncharacterized protein</fullName>
    </submittedName>
</protein>
<name>A0ABP0MFA6_9DINO</name>
<gene>
    <name evidence="2" type="ORF">CCMP2556_LOCUS25100</name>
</gene>
<dbReference type="InterPro" id="IPR011989">
    <property type="entry name" value="ARM-like"/>
</dbReference>
<evidence type="ECO:0000256" key="1">
    <source>
        <dbReference type="SAM" id="MobiDB-lite"/>
    </source>
</evidence>
<dbReference type="PANTHER" id="PTHR13371:SF0">
    <property type="entry name" value="CENTROSOMAL PROTEIN OF 104 KDA"/>
    <property type="match status" value="1"/>
</dbReference>
<sequence length="216" mass="23851">MFIGLGQLGEARVDKAARDAHLCDLMRCPSLGAAFTAQQLLRPIKKKSVNPRVYIARLQLLASMVTEAGIQPESKEGLPLDPTVQLAMDWFGNANADVRENAVKLVAACYAHAGMRRIEKYLANIRQAQREIFDEEFDRVDAGDGLQLAQPSHRSAGSNRSTPKGTGRSELQSTVDDVDVASIGVLFESPNSFDLLWTYCLWTVFCMSPNCTICWD</sequence>
<dbReference type="Pfam" id="PF21040">
    <property type="entry name" value="CEP104-like_TOG"/>
    <property type="match status" value="1"/>
</dbReference>
<reference evidence="2 3" key="1">
    <citation type="submission" date="2024-02" db="EMBL/GenBank/DDBJ databases">
        <authorList>
            <person name="Chen Y."/>
            <person name="Shah S."/>
            <person name="Dougan E. K."/>
            <person name="Thang M."/>
            <person name="Chan C."/>
        </authorList>
    </citation>
    <scope>NUCLEOTIDE SEQUENCE [LARGE SCALE GENOMIC DNA]</scope>
</reference>